<sequence length="258" mass="29188">MASNLRSLRFATLARQSTGFWASQTQQPIGSVVAKSALLSIRTYATRDAPGKLVLMRDHGVFANYIPSDTAPPITDFKNWRLTKWRNLMNNAQNLLSVGLIKYKSQFDKWNSAQFLAVAEETYKDMNDAFARGDRTVLEEVCLDSMYSNLKNQLKQRGNARWEWKYHGDAEAPKIVCVRCVGTTGMSKHGFAVGQVTVKMVTKQSMAVFDKKNRLIGGDPEKIHTVQEYIVFQKTISDPEDIWRIYGKIAPPSKTLTQ</sequence>
<dbReference type="InterPro" id="IPR007379">
    <property type="entry name" value="Tim44-like_dom"/>
</dbReference>
<dbReference type="STRING" id="763407.A0A163ADI0"/>
<dbReference type="PANTHER" id="PTHR28554">
    <property type="entry name" value="39S RIBOSOMAL PROTEIN L45, MITOCHONDRIAL"/>
    <property type="match status" value="1"/>
</dbReference>
<dbReference type="SUPFAM" id="SSF54427">
    <property type="entry name" value="NTF2-like"/>
    <property type="match status" value="1"/>
</dbReference>
<dbReference type="RefSeq" id="XP_018290771.1">
    <property type="nucleotide sequence ID" value="XM_018439338.1"/>
</dbReference>
<comment type="subcellular location">
    <subcellularLocation>
        <location evidence="1">Mitochondrion</location>
    </subcellularLocation>
</comment>
<reference evidence="11" key="1">
    <citation type="submission" date="2015-06" db="EMBL/GenBank/DDBJ databases">
        <title>Expansion of signal transduction pathways in fungi by whole-genome duplication.</title>
        <authorList>
            <consortium name="DOE Joint Genome Institute"/>
            <person name="Corrochano L.M."/>
            <person name="Kuo A."/>
            <person name="Marcet-Houben M."/>
            <person name="Polaino S."/>
            <person name="Salamov A."/>
            <person name="Villalobos J.M."/>
            <person name="Alvarez M.I."/>
            <person name="Avalos J."/>
            <person name="Benito E.P."/>
            <person name="Benoit I."/>
            <person name="Burger G."/>
            <person name="Camino L.P."/>
            <person name="Canovas D."/>
            <person name="Cerda-Olmedo E."/>
            <person name="Cheng J.-F."/>
            <person name="Dominguez A."/>
            <person name="Elias M."/>
            <person name="Eslava A.P."/>
            <person name="Glaser F."/>
            <person name="Grimwood J."/>
            <person name="Gutierrez G."/>
            <person name="Heitman J."/>
            <person name="Henrissat B."/>
            <person name="Iturriaga E.A."/>
            <person name="Lang B.F."/>
            <person name="Lavin J.L."/>
            <person name="Lee S."/>
            <person name="Li W."/>
            <person name="Lindquist E."/>
            <person name="Lopez-Garcia S."/>
            <person name="Luque E.M."/>
            <person name="Marcos A.T."/>
            <person name="Martin J."/>
            <person name="McCluskey K."/>
            <person name="Medina H.R."/>
            <person name="Miralles-Duran A."/>
            <person name="Miyazaki A."/>
            <person name="Munoz-Torres E."/>
            <person name="Oguiza J.A."/>
            <person name="Ohm R."/>
            <person name="Olmedo M."/>
            <person name="Orejas M."/>
            <person name="Ortiz-Castellanos L."/>
            <person name="Pisabarro A.G."/>
            <person name="Rodriguez-Romero J."/>
            <person name="Ruiz-Herrera J."/>
            <person name="Ruiz-Vazquez R."/>
            <person name="Sanz C."/>
            <person name="Schackwitz W."/>
            <person name="Schmutz J."/>
            <person name="Shahriari M."/>
            <person name="Shelest E."/>
            <person name="Silva-Franco F."/>
            <person name="Soanes D."/>
            <person name="Syed K."/>
            <person name="Tagua V.G."/>
            <person name="Talbot N.J."/>
            <person name="Thon M."/>
            <person name="De vries R.P."/>
            <person name="Wiebenga A."/>
            <person name="Yadav J.S."/>
            <person name="Braun E.L."/>
            <person name="Baker S."/>
            <person name="Garre V."/>
            <person name="Horwitz B."/>
            <person name="Torres-Martinez S."/>
            <person name="Idnurm A."/>
            <person name="Herrera-Estrella A."/>
            <person name="Gabaldon T."/>
            <person name="Grigoriev I.V."/>
        </authorList>
    </citation>
    <scope>NUCLEOTIDE SEQUENCE [LARGE SCALE GENOMIC DNA]</scope>
    <source>
        <strain evidence="11">NRRL 1555(-)</strain>
    </source>
</reference>
<dbReference type="OrthoDB" id="19619at2759"/>
<dbReference type="InParanoid" id="A0A163ADI0"/>
<dbReference type="EMBL" id="KV440982">
    <property type="protein sequence ID" value="OAD72731.1"/>
    <property type="molecule type" value="Genomic_DNA"/>
</dbReference>
<evidence type="ECO:0000313" key="11">
    <source>
        <dbReference type="Proteomes" id="UP000077315"/>
    </source>
</evidence>
<dbReference type="GeneID" id="29000244"/>
<organism evidence="10 11">
    <name type="scientific">Phycomyces blakesleeanus (strain ATCC 8743b / DSM 1359 / FGSC 10004 / NBRC 33097 / NRRL 1555)</name>
    <dbReference type="NCBI Taxonomy" id="763407"/>
    <lineage>
        <taxon>Eukaryota</taxon>
        <taxon>Fungi</taxon>
        <taxon>Fungi incertae sedis</taxon>
        <taxon>Mucoromycota</taxon>
        <taxon>Mucoromycotina</taxon>
        <taxon>Mucoromycetes</taxon>
        <taxon>Mucorales</taxon>
        <taxon>Phycomycetaceae</taxon>
        <taxon>Phycomyces</taxon>
    </lineage>
</organism>
<dbReference type="AlphaFoldDB" id="A0A163ADI0"/>
<protein>
    <recommendedName>
        <fullName evidence="7">Large ribosomal subunit protein mL45</fullName>
    </recommendedName>
    <alternativeName>
        <fullName evidence="8">39S ribosomal protein L45, mitochondrial</fullName>
    </alternativeName>
</protein>
<evidence type="ECO:0000256" key="8">
    <source>
        <dbReference type="ARBA" id="ARBA00043031"/>
    </source>
</evidence>
<dbReference type="GO" id="GO:0005840">
    <property type="term" value="C:ribosome"/>
    <property type="evidence" value="ECO:0007669"/>
    <property type="project" value="UniProtKB-KW"/>
</dbReference>
<keyword evidence="3" id="KW-0689">Ribosomal protein</keyword>
<keyword evidence="5" id="KW-0687">Ribonucleoprotein</keyword>
<dbReference type="Gene3D" id="3.10.450.240">
    <property type="match status" value="1"/>
</dbReference>
<dbReference type="VEuPathDB" id="FungiDB:PHYBLDRAFT_187153"/>
<dbReference type="InterPro" id="IPR032710">
    <property type="entry name" value="NTF2-like_dom_sf"/>
</dbReference>
<comment type="similarity">
    <text evidence="6">Belongs to the mitochondrion-specific ribosomal protein mL45 family.</text>
</comment>
<dbReference type="SMART" id="SM00978">
    <property type="entry name" value="Tim44"/>
    <property type="match status" value="1"/>
</dbReference>
<gene>
    <name evidence="10" type="ORF">PHYBLDRAFT_187153</name>
</gene>
<keyword evidence="2" id="KW-0809">Transit peptide</keyword>
<keyword evidence="4" id="KW-0496">Mitochondrion</keyword>
<dbReference type="PANTHER" id="PTHR28554:SF1">
    <property type="entry name" value="LARGE RIBOSOMAL SUBUNIT PROTEIN ML45"/>
    <property type="match status" value="1"/>
</dbReference>
<dbReference type="InterPro" id="IPR051975">
    <property type="entry name" value="mtLSU_mL45"/>
</dbReference>
<accession>A0A163ADI0</accession>
<dbReference type="Proteomes" id="UP000077315">
    <property type="component" value="Unassembled WGS sequence"/>
</dbReference>
<dbReference type="Pfam" id="PF04280">
    <property type="entry name" value="Tim44"/>
    <property type="match status" value="1"/>
</dbReference>
<feature type="domain" description="Tim44-like" evidence="9">
    <location>
        <begin position="96"/>
        <end position="250"/>
    </location>
</feature>
<dbReference type="GO" id="GO:0005739">
    <property type="term" value="C:mitochondrion"/>
    <property type="evidence" value="ECO:0007669"/>
    <property type="project" value="UniProtKB-SubCell"/>
</dbReference>
<name>A0A163ADI0_PHYB8</name>
<evidence type="ECO:0000256" key="3">
    <source>
        <dbReference type="ARBA" id="ARBA00022980"/>
    </source>
</evidence>
<evidence type="ECO:0000259" key="9">
    <source>
        <dbReference type="SMART" id="SM00978"/>
    </source>
</evidence>
<evidence type="ECO:0000256" key="5">
    <source>
        <dbReference type="ARBA" id="ARBA00023274"/>
    </source>
</evidence>
<evidence type="ECO:0000256" key="4">
    <source>
        <dbReference type="ARBA" id="ARBA00023128"/>
    </source>
</evidence>
<keyword evidence="11" id="KW-1185">Reference proteome</keyword>
<dbReference type="GO" id="GO:1990904">
    <property type="term" value="C:ribonucleoprotein complex"/>
    <property type="evidence" value="ECO:0007669"/>
    <property type="project" value="UniProtKB-KW"/>
</dbReference>
<evidence type="ECO:0000256" key="1">
    <source>
        <dbReference type="ARBA" id="ARBA00004173"/>
    </source>
</evidence>
<evidence type="ECO:0000256" key="7">
    <source>
        <dbReference type="ARBA" id="ARBA00039448"/>
    </source>
</evidence>
<evidence type="ECO:0000313" key="10">
    <source>
        <dbReference type="EMBL" id="OAD72731.1"/>
    </source>
</evidence>
<evidence type="ECO:0000256" key="6">
    <source>
        <dbReference type="ARBA" id="ARBA00038073"/>
    </source>
</evidence>
<proteinExistence type="inferred from homology"/>
<evidence type="ECO:0000256" key="2">
    <source>
        <dbReference type="ARBA" id="ARBA00022946"/>
    </source>
</evidence>